<reference evidence="10 12" key="2">
    <citation type="submission" date="2020-02" db="EMBL/GenBank/DDBJ databases">
        <title>Genome sequence of Parvularcula flava strain NH6-79.</title>
        <authorList>
            <person name="Abdul Karim M.H."/>
            <person name="Lam M.Q."/>
            <person name="Chen S.J."/>
            <person name="Yahya A."/>
            <person name="Shahir S."/>
            <person name="Shamsir M.S."/>
            <person name="Chong C.S."/>
        </authorList>
    </citation>
    <scope>NUCLEOTIDE SEQUENCE [LARGE SCALE GENOMIC DNA]</scope>
    <source>
        <strain evidence="10 12">NH6-79</strain>
    </source>
</reference>
<comment type="function">
    <text evidence="1 7">Has a glutathione-disulfide oxidoreductase activity in the presence of NADPH and glutathione reductase. Reduces low molecular weight disulfides and proteins.</text>
</comment>
<evidence type="ECO:0000256" key="2">
    <source>
        <dbReference type="ARBA" id="ARBA00007787"/>
    </source>
</evidence>
<evidence type="ECO:0000256" key="3">
    <source>
        <dbReference type="ARBA" id="ARBA00022448"/>
    </source>
</evidence>
<keyword evidence="12" id="KW-1185">Reference proteome</keyword>
<evidence type="ECO:0000313" key="9">
    <source>
        <dbReference type="EMBL" id="GGH95480.1"/>
    </source>
</evidence>
<evidence type="ECO:0000256" key="6">
    <source>
        <dbReference type="ARBA" id="ARBA00023284"/>
    </source>
</evidence>
<sequence>MQPVTIYTKPLCPYCTRAVSLLKKKGAEINDISAAFDKEKREEMLQRSNGARTYPQIFIGDVHVGGCDDMMALERDGKLDQLLKGDAA</sequence>
<keyword evidence="3 7" id="KW-0813">Transport</keyword>
<dbReference type="PROSITE" id="PS51354">
    <property type="entry name" value="GLUTAREDOXIN_2"/>
    <property type="match status" value="1"/>
</dbReference>
<dbReference type="NCBIfam" id="TIGR02181">
    <property type="entry name" value="GRX_bact"/>
    <property type="match status" value="1"/>
</dbReference>
<dbReference type="RefSeq" id="WP_155138418.1">
    <property type="nucleotide sequence ID" value="NZ_BMGZ01000001.1"/>
</dbReference>
<dbReference type="InterPro" id="IPR002109">
    <property type="entry name" value="Glutaredoxin"/>
</dbReference>
<evidence type="ECO:0000313" key="11">
    <source>
        <dbReference type="Proteomes" id="UP000621856"/>
    </source>
</evidence>
<dbReference type="PANTHER" id="PTHR45694">
    <property type="entry name" value="GLUTAREDOXIN 2"/>
    <property type="match status" value="1"/>
</dbReference>
<dbReference type="InterPro" id="IPR036249">
    <property type="entry name" value="Thioredoxin-like_sf"/>
</dbReference>
<keyword evidence="5" id="KW-1015">Disulfide bond</keyword>
<evidence type="ECO:0000256" key="5">
    <source>
        <dbReference type="ARBA" id="ARBA00023157"/>
    </source>
</evidence>
<evidence type="ECO:0000313" key="12">
    <source>
        <dbReference type="Proteomes" id="UP000818603"/>
    </source>
</evidence>
<organism evidence="9 11">
    <name type="scientific">Aquisalinus luteolus</name>
    <dbReference type="NCBI Taxonomy" id="1566827"/>
    <lineage>
        <taxon>Bacteria</taxon>
        <taxon>Pseudomonadati</taxon>
        <taxon>Pseudomonadota</taxon>
        <taxon>Alphaproteobacteria</taxon>
        <taxon>Parvularculales</taxon>
        <taxon>Parvularculaceae</taxon>
        <taxon>Aquisalinus</taxon>
    </lineage>
</organism>
<evidence type="ECO:0000256" key="7">
    <source>
        <dbReference type="RuleBase" id="RU364065"/>
    </source>
</evidence>
<dbReference type="PANTHER" id="PTHR45694:SF18">
    <property type="entry name" value="GLUTAREDOXIN-1-RELATED"/>
    <property type="match status" value="1"/>
</dbReference>
<dbReference type="InterPro" id="IPR014025">
    <property type="entry name" value="Glutaredoxin_subgr"/>
</dbReference>
<dbReference type="GO" id="GO:0015038">
    <property type="term" value="F:glutathione disulfide oxidoreductase activity"/>
    <property type="evidence" value="ECO:0007669"/>
    <property type="project" value="UniProtKB-UniRule"/>
</dbReference>
<dbReference type="GO" id="GO:0005737">
    <property type="term" value="C:cytoplasm"/>
    <property type="evidence" value="ECO:0007669"/>
    <property type="project" value="TreeGrafter"/>
</dbReference>
<dbReference type="CDD" id="cd03418">
    <property type="entry name" value="GRX_GRXb_1_3_like"/>
    <property type="match status" value="1"/>
</dbReference>
<dbReference type="Proteomes" id="UP000818603">
    <property type="component" value="Unassembled WGS sequence"/>
</dbReference>
<comment type="caution">
    <text evidence="9">The sequence shown here is derived from an EMBL/GenBank/DDBJ whole genome shotgun (WGS) entry which is preliminary data.</text>
</comment>
<evidence type="ECO:0000256" key="1">
    <source>
        <dbReference type="ARBA" id="ARBA00002549"/>
    </source>
</evidence>
<dbReference type="GO" id="GO:0034599">
    <property type="term" value="P:cellular response to oxidative stress"/>
    <property type="evidence" value="ECO:0007669"/>
    <property type="project" value="TreeGrafter"/>
</dbReference>
<dbReference type="GO" id="GO:0045454">
    <property type="term" value="P:cell redox homeostasis"/>
    <property type="evidence" value="ECO:0007669"/>
    <property type="project" value="InterPro"/>
</dbReference>
<proteinExistence type="inferred from homology"/>
<dbReference type="InterPro" id="IPR011900">
    <property type="entry name" value="GRX_bact"/>
</dbReference>
<evidence type="ECO:0000259" key="8">
    <source>
        <dbReference type="Pfam" id="PF00462"/>
    </source>
</evidence>
<dbReference type="Pfam" id="PF00462">
    <property type="entry name" value="Glutaredoxin"/>
    <property type="match status" value="1"/>
</dbReference>
<keyword evidence="4 7" id="KW-0249">Electron transport</keyword>
<comment type="similarity">
    <text evidence="2 7">Belongs to the glutaredoxin family.</text>
</comment>
<dbReference type="InterPro" id="IPR011767">
    <property type="entry name" value="GLR_AS"/>
</dbReference>
<gene>
    <name evidence="10" type="primary">grxC</name>
    <name evidence="10" type="ORF">FF098_006000</name>
    <name evidence="9" type="ORF">GCM10011355_12120</name>
</gene>
<dbReference type="EMBL" id="VCJR02000001">
    <property type="protein sequence ID" value="NHK27451.1"/>
    <property type="molecule type" value="Genomic_DNA"/>
</dbReference>
<reference evidence="9" key="3">
    <citation type="submission" date="2020-09" db="EMBL/GenBank/DDBJ databases">
        <authorList>
            <person name="Sun Q."/>
            <person name="Zhou Y."/>
        </authorList>
    </citation>
    <scope>NUCLEOTIDE SEQUENCE</scope>
    <source>
        <strain evidence="9">CGMCC 1.14984</strain>
    </source>
</reference>
<dbReference type="PROSITE" id="PS00195">
    <property type="entry name" value="GLUTAREDOXIN_1"/>
    <property type="match status" value="1"/>
</dbReference>
<keyword evidence="7" id="KW-0963">Cytoplasm</keyword>
<dbReference type="EMBL" id="BMGZ01000001">
    <property type="protein sequence ID" value="GGH95480.1"/>
    <property type="molecule type" value="Genomic_DNA"/>
</dbReference>
<dbReference type="PRINTS" id="PR00160">
    <property type="entry name" value="GLUTAREDOXIN"/>
</dbReference>
<protein>
    <recommendedName>
        <fullName evidence="7">Glutaredoxin</fullName>
    </recommendedName>
</protein>
<reference evidence="9" key="1">
    <citation type="journal article" date="2014" name="Int. J. Syst. Evol. Microbiol.">
        <title>Complete genome sequence of Corynebacterium casei LMG S-19264T (=DSM 44701T), isolated from a smear-ripened cheese.</title>
        <authorList>
            <consortium name="US DOE Joint Genome Institute (JGI-PGF)"/>
            <person name="Walter F."/>
            <person name="Albersmeier A."/>
            <person name="Kalinowski J."/>
            <person name="Ruckert C."/>
        </authorList>
    </citation>
    <scope>NUCLEOTIDE SEQUENCE</scope>
    <source>
        <strain evidence="9">CGMCC 1.14984</strain>
    </source>
</reference>
<dbReference type="AlphaFoldDB" id="A0A8J3A2J5"/>
<dbReference type="Gene3D" id="3.40.30.10">
    <property type="entry name" value="Glutaredoxin"/>
    <property type="match status" value="1"/>
</dbReference>
<dbReference type="SUPFAM" id="SSF52833">
    <property type="entry name" value="Thioredoxin-like"/>
    <property type="match status" value="1"/>
</dbReference>
<name>A0A8J3A2J5_9PROT</name>
<accession>A0A8J3A2J5</accession>
<evidence type="ECO:0000313" key="10">
    <source>
        <dbReference type="EMBL" id="NHK27451.1"/>
    </source>
</evidence>
<feature type="domain" description="Glutaredoxin" evidence="8">
    <location>
        <begin position="4"/>
        <end position="64"/>
    </location>
</feature>
<evidence type="ECO:0000256" key="4">
    <source>
        <dbReference type="ARBA" id="ARBA00022982"/>
    </source>
</evidence>
<keyword evidence="6 7" id="KW-0676">Redox-active center</keyword>
<dbReference type="Proteomes" id="UP000621856">
    <property type="component" value="Unassembled WGS sequence"/>
</dbReference>